<reference evidence="2 3" key="1">
    <citation type="submission" date="2018-07" db="EMBL/GenBank/DDBJ databases">
        <title>Genomic Encyclopedia of Type Strains, Phase III (KMG-III): the genomes of soil and plant-associated and newly described type strains.</title>
        <authorList>
            <person name="Whitman W."/>
        </authorList>
    </citation>
    <scope>NUCLEOTIDE SEQUENCE [LARGE SCALE GENOMIC DNA]</scope>
    <source>
        <strain evidence="2 3">31-25a</strain>
    </source>
</reference>
<protein>
    <submittedName>
        <fullName evidence="2">Uncharacterized protein</fullName>
    </submittedName>
</protein>
<name>A0A368Z8V9_9HYPH</name>
<feature type="region of interest" description="Disordered" evidence="1">
    <location>
        <begin position="1"/>
        <end position="23"/>
    </location>
</feature>
<evidence type="ECO:0000256" key="1">
    <source>
        <dbReference type="SAM" id="MobiDB-lite"/>
    </source>
</evidence>
<comment type="caution">
    <text evidence="2">The sequence shown here is derived from an EMBL/GenBank/DDBJ whole genome shotgun (WGS) entry which is preliminary data.</text>
</comment>
<dbReference type="EMBL" id="QPJM01000001">
    <property type="protein sequence ID" value="RCW87587.1"/>
    <property type="molecule type" value="Genomic_DNA"/>
</dbReference>
<gene>
    <name evidence="2" type="ORF">C7476_101353</name>
</gene>
<keyword evidence="3" id="KW-1185">Reference proteome</keyword>
<evidence type="ECO:0000313" key="3">
    <source>
        <dbReference type="Proteomes" id="UP000253324"/>
    </source>
</evidence>
<dbReference type="Proteomes" id="UP000253324">
    <property type="component" value="Unassembled WGS sequence"/>
</dbReference>
<organism evidence="2 3">
    <name type="scientific">Phyllobacterium bourgognense</name>
    <dbReference type="NCBI Taxonomy" id="314236"/>
    <lineage>
        <taxon>Bacteria</taxon>
        <taxon>Pseudomonadati</taxon>
        <taxon>Pseudomonadota</taxon>
        <taxon>Alphaproteobacteria</taxon>
        <taxon>Hyphomicrobiales</taxon>
        <taxon>Phyllobacteriaceae</taxon>
        <taxon>Phyllobacterium</taxon>
    </lineage>
</organism>
<evidence type="ECO:0000313" key="2">
    <source>
        <dbReference type="EMBL" id="RCW87587.1"/>
    </source>
</evidence>
<proteinExistence type="predicted"/>
<dbReference type="AlphaFoldDB" id="A0A368Z8V9"/>
<accession>A0A368Z8V9</accession>
<sequence length="40" mass="4098">MTNLAAVDPRGHANAGSAVGHMGPVNLAMSKWTSIENGHP</sequence>